<dbReference type="InterPro" id="IPR036706">
    <property type="entry name" value="VOMI_sf"/>
</dbReference>
<name>A0A1D2NA41_ORCCI</name>
<protein>
    <submittedName>
        <fullName evidence="2">Vitelline membrane outer layer protein 1</fullName>
    </submittedName>
</protein>
<dbReference type="PANTHER" id="PTHR18841">
    <property type="entry name" value="VITELLINE MEMBRANE OUTER LAYER PROTEIN I-RELATED"/>
    <property type="match status" value="1"/>
</dbReference>
<dbReference type="AlphaFoldDB" id="A0A1D2NA41"/>
<dbReference type="PANTHER" id="PTHR18841:SF0">
    <property type="entry name" value="VITELLINE MEMBRANE OUTER LAYER 1 HOMOLOG A-RELATED"/>
    <property type="match status" value="1"/>
</dbReference>
<evidence type="ECO:0000256" key="1">
    <source>
        <dbReference type="SAM" id="SignalP"/>
    </source>
</evidence>
<dbReference type="SUPFAM" id="SSF51092">
    <property type="entry name" value="Vitelline membrane outer protein-I (VMO-I)"/>
    <property type="match status" value="1"/>
</dbReference>
<dbReference type="STRING" id="48709.A0A1D2NA41"/>
<dbReference type="Pfam" id="PF03762">
    <property type="entry name" value="VOMI"/>
    <property type="match status" value="1"/>
</dbReference>
<dbReference type="OMA" id="CETSEGH"/>
<proteinExistence type="predicted"/>
<sequence>MNSLGTLFLFSVAISMSIAGEIITSPPTTNWGDWGVFEHCPNGTVVQGFQLKTEPYRGALIDDTALNGVRLYCGHPLSPNATTITSSVGSWGNWGNIYTCGLNGSVIGFQLRVEAFGVVDDETATNNVRFLCSNMAEPNNYIEGDGLGFGAWRGTVRCGSGQALCAVQTQIQADRGALLDDSSMNNLAGECCPVPASIQYDY</sequence>
<feature type="signal peptide" evidence="1">
    <location>
        <begin position="1"/>
        <end position="19"/>
    </location>
</feature>
<keyword evidence="1" id="KW-0732">Signal</keyword>
<gene>
    <name evidence="2" type="ORF">Ocin01_04563</name>
</gene>
<feature type="chain" id="PRO_5008905279" evidence="1">
    <location>
        <begin position="20"/>
        <end position="202"/>
    </location>
</feature>
<dbReference type="EMBL" id="LJIJ01000124">
    <property type="protein sequence ID" value="ODN02129.1"/>
    <property type="molecule type" value="Genomic_DNA"/>
</dbReference>
<keyword evidence="3" id="KW-1185">Reference proteome</keyword>
<dbReference type="InterPro" id="IPR005515">
    <property type="entry name" value="VOMI"/>
</dbReference>
<dbReference type="OrthoDB" id="6329319at2759"/>
<evidence type="ECO:0000313" key="2">
    <source>
        <dbReference type="EMBL" id="ODN02129.1"/>
    </source>
</evidence>
<evidence type="ECO:0000313" key="3">
    <source>
        <dbReference type="Proteomes" id="UP000094527"/>
    </source>
</evidence>
<comment type="caution">
    <text evidence="2">The sequence shown here is derived from an EMBL/GenBank/DDBJ whole genome shotgun (WGS) entry which is preliminary data.</text>
</comment>
<accession>A0A1D2NA41</accession>
<dbReference type="GO" id="GO:0005615">
    <property type="term" value="C:extracellular space"/>
    <property type="evidence" value="ECO:0007669"/>
    <property type="project" value="TreeGrafter"/>
</dbReference>
<dbReference type="Proteomes" id="UP000094527">
    <property type="component" value="Unassembled WGS sequence"/>
</dbReference>
<dbReference type="Gene3D" id="2.100.10.20">
    <property type="entry name" value="Vitelline membrane outer layer protein I (VOMI)"/>
    <property type="match status" value="1"/>
</dbReference>
<reference evidence="2 3" key="1">
    <citation type="journal article" date="2016" name="Genome Biol. Evol.">
        <title>Gene Family Evolution Reflects Adaptation to Soil Environmental Stressors in the Genome of the Collembolan Orchesella cincta.</title>
        <authorList>
            <person name="Faddeeva-Vakhrusheva A."/>
            <person name="Derks M.F."/>
            <person name="Anvar S.Y."/>
            <person name="Agamennone V."/>
            <person name="Suring W."/>
            <person name="Smit S."/>
            <person name="van Straalen N.M."/>
            <person name="Roelofs D."/>
        </authorList>
    </citation>
    <scope>NUCLEOTIDE SEQUENCE [LARGE SCALE GENOMIC DNA]</scope>
    <source>
        <tissue evidence="2">Mixed pool</tissue>
    </source>
</reference>
<organism evidence="2 3">
    <name type="scientific">Orchesella cincta</name>
    <name type="common">Springtail</name>
    <name type="synonym">Podura cincta</name>
    <dbReference type="NCBI Taxonomy" id="48709"/>
    <lineage>
        <taxon>Eukaryota</taxon>
        <taxon>Metazoa</taxon>
        <taxon>Ecdysozoa</taxon>
        <taxon>Arthropoda</taxon>
        <taxon>Hexapoda</taxon>
        <taxon>Collembola</taxon>
        <taxon>Entomobryomorpha</taxon>
        <taxon>Entomobryoidea</taxon>
        <taxon>Orchesellidae</taxon>
        <taxon>Orchesellinae</taxon>
        <taxon>Orchesella</taxon>
    </lineage>
</organism>